<feature type="transmembrane region" description="Helical" evidence="7">
    <location>
        <begin position="41"/>
        <end position="61"/>
    </location>
</feature>
<dbReference type="InterPro" id="IPR013783">
    <property type="entry name" value="Ig-like_fold"/>
</dbReference>
<evidence type="ECO:0000256" key="7">
    <source>
        <dbReference type="SAM" id="Phobius"/>
    </source>
</evidence>
<feature type="transmembrane region" description="Helical" evidence="7">
    <location>
        <begin position="344"/>
        <end position="362"/>
    </location>
</feature>
<feature type="transmembrane region" description="Helical" evidence="7">
    <location>
        <begin position="161"/>
        <end position="179"/>
    </location>
</feature>
<protein>
    <submittedName>
        <fullName evidence="9">Cytochrome c oxidase accessory protein CcoG</fullName>
    </submittedName>
</protein>
<sequence length="475" mass="53912">MRDASPKPAAGRDAAAEQEEVLYAPRRKLYVRAVTGIFAKWRWALVWLTQLVFYGLPWLTWNDRQAVLFHLTERKFYIFGWVFWPQDVFFLAILLIISAYALFFFTAVAGRLWCGYACPQTVYTEIFMWIEQKIEGDHNKRQKLEQAPMSGRKLALRSAKYGAWALLSLWTGFTFVAYFSPLKELLHSVTNFGFGPWELFWILFYGSFTYLFAGVMREQVCKYMCPYARFQSVMFDADTLVITYDEERGEPRGTRKKGLDPRSVGKGDCIDCGICVQVCPTGIDIRKGLQYECIGCAACIDACDEVMDKMNYPRGLIRYSTENALRQHWGTKDIVAHVLRPRTLLYGAVLALVCIGFVWGLATRETLRVDVIRDRASLAREVEDGMIENVYRLQVMNMTETARAFSLAVSGLEGAKIDGESEVKVGPAATEAVTLRVLVPYDSGKPGANEIAFDVKAGDDPSLTVHEKTTFLFPR</sequence>
<dbReference type="Pfam" id="PF13746">
    <property type="entry name" value="Fer4_18"/>
    <property type="match status" value="1"/>
</dbReference>
<dbReference type="InterPro" id="IPR051684">
    <property type="entry name" value="Electron_Trans/Redox"/>
</dbReference>
<evidence type="ECO:0000313" key="9">
    <source>
        <dbReference type="EMBL" id="MFC5767972.1"/>
    </source>
</evidence>
<dbReference type="PROSITE" id="PS00198">
    <property type="entry name" value="4FE4S_FER_1"/>
    <property type="match status" value="1"/>
</dbReference>
<evidence type="ECO:0000256" key="5">
    <source>
        <dbReference type="ARBA" id="ARBA00023004"/>
    </source>
</evidence>
<evidence type="ECO:0000259" key="8">
    <source>
        <dbReference type="PROSITE" id="PS51379"/>
    </source>
</evidence>
<dbReference type="Pfam" id="PF11614">
    <property type="entry name" value="FixG_C"/>
    <property type="match status" value="1"/>
</dbReference>
<keyword evidence="10" id="KW-1185">Reference proteome</keyword>
<dbReference type="Proteomes" id="UP001595974">
    <property type="component" value="Unassembled WGS sequence"/>
</dbReference>
<gene>
    <name evidence="9" type="primary">ccoG</name>
    <name evidence="9" type="ORF">ACFPTN_01155</name>
</gene>
<evidence type="ECO:0000256" key="1">
    <source>
        <dbReference type="ARBA" id="ARBA00022448"/>
    </source>
</evidence>
<dbReference type="PROSITE" id="PS51379">
    <property type="entry name" value="4FE4S_FER_2"/>
    <property type="match status" value="1"/>
</dbReference>
<keyword evidence="7" id="KW-0472">Membrane</keyword>
<keyword evidence="3" id="KW-0479">Metal-binding</keyword>
<evidence type="ECO:0000256" key="2">
    <source>
        <dbReference type="ARBA" id="ARBA00022485"/>
    </source>
</evidence>
<dbReference type="SUPFAM" id="SSF54862">
    <property type="entry name" value="4Fe-4S ferredoxins"/>
    <property type="match status" value="1"/>
</dbReference>
<keyword evidence="5" id="KW-0408">Iron</keyword>
<keyword evidence="2" id="KW-0004">4Fe-4S</keyword>
<feature type="transmembrane region" description="Helical" evidence="7">
    <location>
        <begin position="199"/>
        <end position="216"/>
    </location>
</feature>
<dbReference type="EMBL" id="JBHSOG010000007">
    <property type="protein sequence ID" value="MFC5767972.1"/>
    <property type="molecule type" value="Genomic_DNA"/>
</dbReference>
<comment type="caution">
    <text evidence="9">The sequence shown here is derived from an EMBL/GenBank/DDBJ whole genome shotgun (WGS) entry which is preliminary data.</text>
</comment>
<evidence type="ECO:0000256" key="4">
    <source>
        <dbReference type="ARBA" id="ARBA00022982"/>
    </source>
</evidence>
<dbReference type="Gene3D" id="3.30.70.20">
    <property type="match status" value="1"/>
</dbReference>
<dbReference type="PANTHER" id="PTHR30176:SF3">
    <property type="entry name" value="FERREDOXIN-TYPE PROTEIN NAPH"/>
    <property type="match status" value="1"/>
</dbReference>
<dbReference type="RefSeq" id="WP_096448748.1">
    <property type="nucleotide sequence ID" value="NZ_JBHSOG010000007.1"/>
</dbReference>
<evidence type="ECO:0000256" key="6">
    <source>
        <dbReference type="ARBA" id="ARBA00023014"/>
    </source>
</evidence>
<keyword evidence="7" id="KW-0812">Transmembrane</keyword>
<dbReference type="Pfam" id="PF12801">
    <property type="entry name" value="Fer4_5"/>
    <property type="match status" value="1"/>
</dbReference>
<dbReference type="InterPro" id="IPR017900">
    <property type="entry name" value="4Fe4S_Fe_S_CS"/>
</dbReference>
<proteinExistence type="predicted"/>
<evidence type="ECO:0000256" key="3">
    <source>
        <dbReference type="ARBA" id="ARBA00022723"/>
    </source>
</evidence>
<dbReference type="Gene3D" id="2.60.40.10">
    <property type="entry name" value="Immunoglobulins"/>
    <property type="match status" value="1"/>
</dbReference>
<dbReference type="InterPro" id="IPR014116">
    <property type="entry name" value="Cyt_c_oxidase_cbb3_FixG"/>
</dbReference>
<dbReference type="InterPro" id="IPR017896">
    <property type="entry name" value="4Fe4S_Fe-S-bd"/>
</dbReference>
<organism evidence="9 10">
    <name type="scientific">Thauera sinica</name>
    <dbReference type="NCBI Taxonomy" id="2665146"/>
    <lineage>
        <taxon>Bacteria</taxon>
        <taxon>Pseudomonadati</taxon>
        <taxon>Pseudomonadota</taxon>
        <taxon>Betaproteobacteria</taxon>
        <taxon>Rhodocyclales</taxon>
        <taxon>Zoogloeaceae</taxon>
        <taxon>Thauera</taxon>
    </lineage>
</organism>
<name>A0ABW1AL66_9RHOO</name>
<keyword evidence="6" id="KW-0411">Iron-sulfur</keyword>
<evidence type="ECO:0000313" key="10">
    <source>
        <dbReference type="Proteomes" id="UP001595974"/>
    </source>
</evidence>
<feature type="domain" description="4Fe-4S ferredoxin-type" evidence="8">
    <location>
        <begin position="260"/>
        <end position="288"/>
    </location>
</feature>
<keyword evidence="1" id="KW-0813">Transport</keyword>
<accession>A0ABW1AL66</accession>
<feature type="transmembrane region" description="Helical" evidence="7">
    <location>
        <begin position="81"/>
        <end position="103"/>
    </location>
</feature>
<dbReference type="NCBIfam" id="TIGR02745">
    <property type="entry name" value="ccoG_rdxA_fixG"/>
    <property type="match status" value="1"/>
</dbReference>
<keyword evidence="4" id="KW-0249">Electron transport</keyword>
<reference evidence="10" key="1">
    <citation type="journal article" date="2019" name="Int. J. Syst. Evol. Microbiol.">
        <title>The Global Catalogue of Microorganisms (GCM) 10K type strain sequencing project: providing services to taxonomists for standard genome sequencing and annotation.</title>
        <authorList>
            <consortium name="The Broad Institute Genomics Platform"/>
            <consortium name="The Broad Institute Genome Sequencing Center for Infectious Disease"/>
            <person name="Wu L."/>
            <person name="Ma J."/>
        </authorList>
    </citation>
    <scope>NUCLEOTIDE SEQUENCE [LARGE SCALE GENOMIC DNA]</scope>
    <source>
        <strain evidence="10">SHR3</strain>
    </source>
</reference>
<dbReference type="PANTHER" id="PTHR30176">
    <property type="entry name" value="FERREDOXIN-TYPE PROTEIN NAPH"/>
    <property type="match status" value="1"/>
</dbReference>
<dbReference type="InterPro" id="IPR032879">
    <property type="entry name" value="FixG_C"/>
</dbReference>
<keyword evidence="7" id="KW-1133">Transmembrane helix</keyword>